<feature type="region of interest" description="Disordered" evidence="5">
    <location>
        <begin position="104"/>
        <end position="197"/>
    </location>
</feature>
<keyword evidence="3" id="KW-0862">Zinc</keyword>
<dbReference type="PANTHER" id="PTHR45658">
    <property type="entry name" value="GATA TRANSCRIPTION FACTOR"/>
    <property type="match status" value="1"/>
</dbReference>
<dbReference type="Proteomes" id="UP000006310">
    <property type="component" value="Chromosome 13"/>
</dbReference>
<reference evidence="7 8" key="1">
    <citation type="journal article" date="2011" name="Proc. Natl. Acad. Sci. U.S.A.">
        <title>Evolutionary erosion of yeast sex chromosomes by mating-type switching accidents.</title>
        <authorList>
            <person name="Gordon J.L."/>
            <person name="Armisen D."/>
            <person name="Proux-Wera E."/>
            <person name="Oheigeartaigh S.S."/>
            <person name="Byrne K.P."/>
            <person name="Wolfe K.H."/>
        </authorList>
    </citation>
    <scope>NUCLEOTIDE SEQUENCE [LARGE SCALE GENOMIC DNA]</scope>
    <source>
        <strain evidence="8">ATCC MYA-139 / BCRC 22969 / CBS 8797 / CCRC 22969 / KCTC 17520 / NBRC 10181 / NCYC 3082</strain>
    </source>
</reference>
<evidence type="ECO:0000256" key="2">
    <source>
        <dbReference type="ARBA" id="ARBA00022771"/>
    </source>
</evidence>
<dbReference type="SUPFAM" id="SSF57716">
    <property type="entry name" value="Glucocorticoid receptor-like (DNA-binding domain)"/>
    <property type="match status" value="1"/>
</dbReference>
<dbReference type="eggNOG" id="KOG1601">
    <property type="taxonomic scope" value="Eukaryota"/>
</dbReference>
<dbReference type="AlphaFoldDB" id="J7RSU5"/>
<evidence type="ECO:0000256" key="5">
    <source>
        <dbReference type="SAM" id="MobiDB-lite"/>
    </source>
</evidence>
<feature type="domain" description="GATA-type" evidence="6">
    <location>
        <begin position="195"/>
        <end position="233"/>
    </location>
</feature>
<dbReference type="InterPro" id="IPR051140">
    <property type="entry name" value="GATA_TF"/>
</dbReference>
<evidence type="ECO:0000256" key="3">
    <source>
        <dbReference type="ARBA" id="ARBA00022833"/>
    </source>
</evidence>
<dbReference type="CDD" id="cd00202">
    <property type="entry name" value="ZnF_GATA"/>
    <property type="match status" value="1"/>
</dbReference>
<dbReference type="PROSITE" id="PS50114">
    <property type="entry name" value="GATA_ZN_FINGER_2"/>
    <property type="match status" value="1"/>
</dbReference>
<dbReference type="SMART" id="SM00401">
    <property type="entry name" value="ZnF_GATA"/>
    <property type="match status" value="1"/>
</dbReference>
<dbReference type="HOGENOM" id="CLU_956655_0_0_1"/>
<dbReference type="KEGG" id="kng:KNAG_0M01200"/>
<dbReference type="GO" id="GO:0006355">
    <property type="term" value="P:regulation of DNA-templated transcription"/>
    <property type="evidence" value="ECO:0007669"/>
    <property type="project" value="InterPro"/>
</dbReference>
<evidence type="ECO:0000313" key="7">
    <source>
        <dbReference type="EMBL" id="CCK72973.1"/>
    </source>
</evidence>
<proteinExistence type="predicted"/>
<name>J7RSU5_HUIN7</name>
<reference evidence="8" key="2">
    <citation type="submission" date="2012-08" db="EMBL/GenBank/DDBJ databases">
        <title>Genome sequence of Kazachstania naganishii.</title>
        <authorList>
            <person name="Gordon J.L."/>
            <person name="Armisen D."/>
            <person name="Proux-Wera E."/>
            <person name="OhEigeartaigh S.S."/>
            <person name="Byrne K.P."/>
            <person name="Wolfe K.H."/>
        </authorList>
    </citation>
    <scope>NUCLEOTIDE SEQUENCE [LARGE SCALE GENOMIC DNA]</scope>
    <source>
        <strain evidence="8">ATCC MYA-139 / BCRC 22969 / CBS 8797 / CCRC 22969 / KCTC 17520 / NBRC 10181 / NCYC 3082</strain>
    </source>
</reference>
<dbReference type="GeneID" id="34528753"/>
<organism evidence="7 8">
    <name type="scientific">Huiozyma naganishii (strain ATCC MYA-139 / BCRC 22969 / CBS 8797 / KCTC 17520 / NBRC 10181 / NCYC 3082 / Yp74L-3)</name>
    <name type="common">Yeast</name>
    <name type="synonym">Kazachstania naganishii</name>
    <dbReference type="NCBI Taxonomy" id="1071383"/>
    <lineage>
        <taxon>Eukaryota</taxon>
        <taxon>Fungi</taxon>
        <taxon>Dikarya</taxon>
        <taxon>Ascomycota</taxon>
        <taxon>Saccharomycotina</taxon>
        <taxon>Saccharomycetes</taxon>
        <taxon>Saccharomycetales</taxon>
        <taxon>Saccharomycetaceae</taxon>
        <taxon>Huiozyma</taxon>
    </lineage>
</organism>
<evidence type="ECO:0000313" key="8">
    <source>
        <dbReference type="Proteomes" id="UP000006310"/>
    </source>
</evidence>
<keyword evidence="1" id="KW-0479">Metal-binding</keyword>
<dbReference type="InterPro" id="IPR000679">
    <property type="entry name" value="Znf_GATA"/>
</dbReference>
<dbReference type="InterPro" id="IPR013088">
    <property type="entry name" value="Znf_NHR/GATA"/>
</dbReference>
<feature type="compositionally biased region" description="Low complexity" evidence="5">
    <location>
        <begin position="159"/>
        <end position="173"/>
    </location>
</feature>
<accession>J7RSU5</accession>
<keyword evidence="2 4" id="KW-0863">Zinc-finger</keyword>
<protein>
    <recommendedName>
        <fullName evidence="6">GATA-type domain-containing protein</fullName>
    </recommendedName>
</protein>
<gene>
    <name evidence="7" type="primary">KNAG0M01200</name>
    <name evidence="7" type="ordered locus">KNAG_0M01200</name>
</gene>
<dbReference type="EMBL" id="HE978326">
    <property type="protein sequence ID" value="CCK72973.1"/>
    <property type="molecule type" value="Genomic_DNA"/>
</dbReference>
<dbReference type="PROSITE" id="PS00344">
    <property type="entry name" value="GATA_ZN_FINGER_1"/>
    <property type="match status" value="1"/>
</dbReference>
<dbReference type="Gene3D" id="3.30.50.10">
    <property type="entry name" value="Erythroid Transcription Factor GATA-1, subunit A"/>
    <property type="match status" value="1"/>
</dbReference>
<dbReference type="Pfam" id="PF00320">
    <property type="entry name" value="GATA"/>
    <property type="match status" value="1"/>
</dbReference>
<sequence length="291" mass="32444">MPIGPPSNFWRTPMKPTKGGIDEVKGKMSISTLLAAAELLEKQDGESVSDEKKPRLLMYDRVITQNAITGQHSARVQPDGSLVFAPRHRFPPLRERLKSRVRIVGGLASPDDPLNLGVSPRGRRDSNPQRLLPAPQEPPQREPREKWSPWVVPTPVLLSPGSSRSPSSSSAKSQGRRKSKTRATGGGKVYKRPHPMDGKPCSHCGNLEKTPEWRSGPYGFTRKICNACGLFFRKLKKKFSVREANLFMQYRLSQGGKNRRVPCTIEVPADFIKQLENNPSITGNYETRGEV</sequence>
<dbReference type="GO" id="GO:0043565">
    <property type="term" value="F:sequence-specific DNA binding"/>
    <property type="evidence" value="ECO:0007669"/>
    <property type="project" value="InterPro"/>
</dbReference>
<evidence type="ECO:0000256" key="1">
    <source>
        <dbReference type="ARBA" id="ARBA00022723"/>
    </source>
</evidence>
<evidence type="ECO:0000259" key="6">
    <source>
        <dbReference type="PROSITE" id="PS50114"/>
    </source>
</evidence>
<feature type="region of interest" description="Disordered" evidence="5">
    <location>
        <begin position="1"/>
        <end position="22"/>
    </location>
</feature>
<dbReference type="GO" id="GO:0008270">
    <property type="term" value="F:zinc ion binding"/>
    <property type="evidence" value="ECO:0007669"/>
    <property type="project" value="UniProtKB-KW"/>
</dbReference>
<dbReference type="OrthoDB" id="2162994at2759"/>
<dbReference type="RefSeq" id="XP_022467217.1">
    <property type="nucleotide sequence ID" value="XM_022610975.1"/>
</dbReference>
<keyword evidence="8" id="KW-1185">Reference proteome</keyword>
<evidence type="ECO:0000256" key="4">
    <source>
        <dbReference type="PROSITE-ProRule" id="PRU00094"/>
    </source>
</evidence>